<protein>
    <submittedName>
        <fullName evidence="2">DUF599 domain-containing protein</fullName>
    </submittedName>
</protein>
<evidence type="ECO:0000313" key="2">
    <source>
        <dbReference type="EMBL" id="NEY89723.1"/>
    </source>
</evidence>
<keyword evidence="1" id="KW-0812">Transmembrane</keyword>
<organism evidence="2 3">
    <name type="scientific">Tabrizicola oligotrophica</name>
    <dbReference type="NCBI Taxonomy" id="2710650"/>
    <lineage>
        <taxon>Bacteria</taxon>
        <taxon>Pseudomonadati</taxon>
        <taxon>Pseudomonadota</taxon>
        <taxon>Alphaproteobacteria</taxon>
        <taxon>Rhodobacterales</taxon>
        <taxon>Paracoccaceae</taxon>
        <taxon>Tabrizicola</taxon>
    </lineage>
</organism>
<dbReference type="EMBL" id="JAAIVJ010000002">
    <property type="protein sequence ID" value="NEY89723.1"/>
    <property type="molecule type" value="Genomic_DNA"/>
</dbReference>
<dbReference type="Proteomes" id="UP000477782">
    <property type="component" value="Unassembled WGS sequence"/>
</dbReference>
<dbReference type="AlphaFoldDB" id="A0A6M0QSV1"/>
<evidence type="ECO:0000313" key="3">
    <source>
        <dbReference type="Proteomes" id="UP000477782"/>
    </source>
</evidence>
<feature type="transmembrane region" description="Helical" evidence="1">
    <location>
        <begin position="77"/>
        <end position="105"/>
    </location>
</feature>
<keyword evidence="3" id="KW-1185">Reference proteome</keyword>
<accession>A0A6M0QSV1</accession>
<name>A0A6M0QSV1_9RHOB</name>
<feature type="transmembrane region" description="Helical" evidence="1">
    <location>
        <begin position="117"/>
        <end position="137"/>
    </location>
</feature>
<feature type="transmembrane region" description="Helical" evidence="1">
    <location>
        <begin position="186"/>
        <end position="214"/>
    </location>
</feature>
<evidence type="ECO:0000256" key="1">
    <source>
        <dbReference type="SAM" id="Phobius"/>
    </source>
</evidence>
<dbReference type="Pfam" id="PF04654">
    <property type="entry name" value="DUF599"/>
    <property type="match status" value="1"/>
</dbReference>
<dbReference type="InterPro" id="IPR006747">
    <property type="entry name" value="DUF599"/>
</dbReference>
<comment type="caution">
    <text evidence="2">The sequence shown here is derived from an EMBL/GenBank/DDBJ whole genome shotgun (WGS) entry which is preliminary data.</text>
</comment>
<sequence length="230" mass="25133">MQTAYHLGPFGPSDLLALALTLALWLAIGYLVENPPKGRVSVSKLMERYRHDWMAEFVTRQPRIFDATMIDNLRQSVAFFVSAAMIAIGGGIAMIGNPAMLLAIARDLTLPTETAGLQLRVALVVAFLANALLKFIWAHRLFGYCAILMAAVPNDPAHPEARHRAAQAADINITAAKSFNRGLRSIYFALGSLGWMVGPLGLTLGAVVISLTLIRRDFASTSRQVMLRRM</sequence>
<dbReference type="RefSeq" id="WP_164623763.1">
    <property type="nucleotide sequence ID" value="NZ_JAAIVJ010000002.1"/>
</dbReference>
<reference evidence="2 3" key="1">
    <citation type="submission" date="2020-02" db="EMBL/GenBank/DDBJ databases">
        <authorList>
            <person name="Chen W.-M."/>
        </authorList>
    </citation>
    <scope>NUCLEOTIDE SEQUENCE [LARGE SCALE GENOMIC DNA]</scope>
    <source>
        <strain evidence="2 3">KMS-5</strain>
    </source>
</reference>
<proteinExistence type="predicted"/>
<feature type="transmembrane region" description="Helical" evidence="1">
    <location>
        <begin position="15"/>
        <end position="32"/>
    </location>
</feature>
<gene>
    <name evidence="2" type="ORF">G4Z14_05375</name>
</gene>
<keyword evidence="1" id="KW-1133">Transmembrane helix</keyword>
<keyword evidence="1" id="KW-0472">Membrane</keyword>